<keyword evidence="3 5" id="KW-0067">ATP-binding</keyword>
<dbReference type="InterPro" id="IPR027417">
    <property type="entry name" value="P-loop_NTPase"/>
</dbReference>
<sequence>MTVLAFENIVRYYRNGHNVLDGVGFEVQAGEVVGLLGRNGAGKTTLIQIALGVLRAQSGTVSVFGLDPAVDPMAVKQQVGYVSEDQILPEFLKVSEVLTLHRGLFPGWDADLEKELLTRFEIRTGAKIKELSKGEARQVALLCAVAHRPKLLLLDEPAGGLDPAVRREFLETSIQLLNDAGTTILFSSHYMTDVERMAGRIVMLHSGKILVDDALDNLQERFSMVLLPLEDGMTEERARALPGCIAVRRRNGSIHAILRMGREEGLQAVRQAVGAEGIRCETIPLEEMFIELLGGQP</sequence>
<evidence type="ECO:0000259" key="4">
    <source>
        <dbReference type="PROSITE" id="PS50893"/>
    </source>
</evidence>
<feature type="domain" description="ABC transporter" evidence="4">
    <location>
        <begin position="4"/>
        <end position="231"/>
    </location>
</feature>
<evidence type="ECO:0000313" key="6">
    <source>
        <dbReference type="Proteomes" id="UP000648239"/>
    </source>
</evidence>
<keyword evidence="2" id="KW-0547">Nucleotide-binding</keyword>
<dbReference type="Gene3D" id="3.40.50.300">
    <property type="entry name" value="P-loop containing nucleotide triphosphate hydrolases"/>
    <property type="match status" value="1"/>
</dbReference>
<evidence type="ECO:0000256" key="2">
    <source>
        <dbReference type="ARBA" id="ARBA00022741"/>
    </source>
</evidence>
<accession>A0A8J7C3T4</accession>
<name>A0A8J7C3T4_9BACT</name>
<dbReference type="GO" id="GO:0016887">
    <property type="term" value="F:ATP hydrolysis activity"/>
    <property type="evidence" value="ECO:0007669"/>
    <property type="project" value="InterPro"/>
</dbReference>
<dbReference type="Pfam" id="PF00005">
    <property type="entry name" value="ABC_tran"/>
    <property type="match status" value="1"/>
</dbReference>
<dbReference type="SUPFAM" id="SSF52540">
    <property type="entry name" value="P-loop containing nucleoside triphosphate hydrolases"/>
    <property type="match status" value="1"/>
</dbReference>
<reference evidence="5 6" key="1">
    <citation type="submission" date="2020-08" db="EMBL/GenBank/DDBJ databases">
        <title>Acidobacteriota in marine sediments use diverse sulfur dissimilation pathways.</title>
        <authorList>
            <person name="Wasmund K."/>
        </authorList>
    </citation>
    <scope>NUCLEOTIDE SEQUENCE [LARGE SCALE GENOMIC DNA]</scope>
    <source>
        <strain evidence="5">MAG AM4</strain>
    </source>
</reference>
<dbReference type="InterPro" id="IPR003439">
    <property type="entry name" value="ABC_transporter-like_ATP-bd"/>
</dbReference>
<dbReference type="Proteomes" id="UP000648239">
    <property type="component" value="Unassembled WGS sequence"/>
</dbReference>
<gene>
    <name evidence="5" type="ORF">IFK94_15735</name>
</gene>
<evidence type="ECO:0000256" key="3">
    <source>
        <dbReference type="ARBA" id="ARBA00022840"/>
    </source>
</evidence>
<dbReference type="AlphaFoldDB" id="A0A8J7C3T4"/>
<dbReference type="InterPro" id="IPR003593">
    <property type="entry name" value="AAA+_ATPase"/>
</dbReference>
<dbReference type="GO" id="GO:0005524">
    <property type="term" value="F:ATP binding"/>
    <property type="evidence" value="ECO:0007669"/>
    <property type="project" value="UniProtKB-KW"/>
</dbReference>
<dbReference type="InterPro" id="IPR051782">
    <property type="entry name" value="ABC_Transporter_VariousFunc"/>
</dbReference>
<organism evidence="5 6">
    <name type="scientific">Candidatus Polarisedimenticola svalbardensis</name>
    <dbReference type="NCBI Taxonomy" id="2886004"/>
    <lineage>
        <taxon>Bacteria</taxon>
        <taxon>Pseudomonadati</taxon>
        <taxon>Acidobacteriota</taxon>
        <taxon>Candidatus Polarisedimenticolia</taxon>
        <taxon>Candidatus Polarisedimenticolales</taxon>
        <taxon>Candidatus Polarisedimenticolaceae</taxon>
        <taxon>Candidatus Polarisedimenticola</taxon>
    </lineage>
</organism>
<evidence type="ECO:0000313" key="5">
    <source>
        <dbReference type="EMBL" id="MBD3869571.1"/>
    </source>
</evidence>
<proteinExistence type="predicted"/>
<dbReference type="PANTHER" id="PTHR42939">
    <property type="entry name" value="ABC TRANSPORTER ATP-BINDING PROTEIN ALBC-RELATED"/>
    <property type="match status" value="1"/>
</dbReference>
<keyword evidence="1" id="KW-0813">Transport</keyword>
<dbReference type="PROSITE" id="PS50893">
    <property type="entry name" value="ABC_TRANSPORTER_2"/>
    <property type="match status" value="1"/>
</dbReference>
<dbReference type="SMART" id="SM00382">
    <property type="entry name" value="AAA"/>
    <property type="match status" value="1"/>
</dbReference>
<protein>
    <submittedName>
        <fullName evidence="5">ABC transporter ATP-binding protein</fullName>
    </submittedName>
</protein>
<dbReference type="CDD" id="cd03230">
    <property type="entry name" value="ABC_DR_subfamily_A"/>
    <property type="match status" value="1"/>
</dbReference>
<comment type="caution">
    <text evidence="5">The sequence shown here is derived from an EMBL/GenBank/DDBJ whole genome shotgun (WGS) entry which is preliminary data.</text>
</comment>
<dbReference type="EMBL" id="JACXWD010000116">
    <property type="protein sequence ID" value="MBD3869571.1"/>
    <property type="molecule type" value="Genomic_DNA"/>
</dbReference>
<dbReference type="PANTHER" id="PTHR42939:SF1">
    <property type="entry name" value="ABC TRANSPORTER ATP-BINDING PROTEIN ALBC-RELATED"/>
    <property type="match status" value="1"/>
</dbReference>
<evidence type="ECO:0000256" key="1">
    <source>
        <dbReference type="ARBA" id="ARBA00022448"/>
    </source>
</evidence>